<dbReference type="OrthoDB" id="676979at2759"/>
<evidence type="ECO:0008006" key="7">
    <source>
        <dbReference type="Google" id="ProtNLM"/>
    </source>
</evidence>
<keyword evidence="4" id="KW-0677">Repeat</keyword>
<sequence length="149" mass="15992">MSGLLALSQAAPAPGAHHGKKPPNNLERDLATARAFAKTVTGPPEVLANWTASSHVCEMAGFYCETNPDNVFALASIGFQGFHLTGNIRLDGLMNKMPDLAVFRANSNGFSGSVPSINNEKYLDEVDLSNNQCLCSFSWWELSTSSQEG</sequence>
<keyword evidence="3" id="KW-0732">Signal</keyword>
<organism evidence="5 6">
    <name type="scientific">Exserohilum turcicum (strain 28A)</name>
    <name type="common">Northern leaf blight fungus</name>
    <name type="synonym">Setosphaeria turcica</name>
    <dbReference type="NCBI Taxonomy" id="671987"/>
    <lineage>
        <taxon>Eukaryota</taxon>
        <taxon>Fungi</taxon>
        <taxon>Dikarya</taxon>
        <taxon>Ascomycota</taxon>
        <taxon>Pezizomycotina</taxon>
        <taxon>Dothideomycetes</taxon>
        <taxon>Pleosporomycetidae</taxon>
        <taxon>Pleosporales</taxon>
        <taxon>Pleosporineae</taxon>
        <taxon>Pleosporaceae</taxon>
        <taxon>Exserohilum</taxon>
    </lineage>
</organism>
<accession>R0JKN7</accession>
<evidence type="ECO:0000256" key="4">
    <source>
        <dbReference type="ARBA" id="ARBA00022737"/>
    </source>
</evidence>
<dbReference type="RefSeq" id="XP_008030024.1">
    <property type="nucleotide sequence ID" value="XM_008031833.1"/>
</dbReference>
<dbReference type="GeneID" id="19402629"/>
<evidence type="ECO:0000313" key="5">
    <source>
        <dbReference type="EMBL" id="EOA81863.1"/>
    </source>
</evidence>
<reference evidence="5 6" key="1">
    <citation type="journal article" date="2012" name="PLoS Pathog.">
        <title>Diverse lifestyles and strategies of plant pathogenesis encoded in the genomes of eighteen Dothideomycetes fungi.</title>
        <authorList>
            <person name="Ohm R.A."/>
            <person name="Feau N."/>
            <person name="Henrissat B."/>
            <person name="Schoch C.L."/>
            <person name="Horwitz B.A."/>
            <person name="Barry K.W."/>
            <person name="Condon B.J."/>
            <person name="Copeland A.C."/>
            <person name="Dhillon B."/>
            <person name="Glaser F."/>
            <person name="Hesse C.N."/>
            <person name="Kosti I."/>
            <person name="LaButti K."/>
            <person name="Lindquist E.A."/>
            <person name="Lucas S."/>
            <person name="Salamov A.A."/>
            <person name="Bradshaw R.E."/>
            <person name="Ciuffetti L."/>
            <person name="Hamelin R.C."/>
            <person name="Kema G.H.J."/>
            <person name="Lawrence C."/>
            <person name="Scott J.A."/>
            <person name="Spatafora J.W."/>
            <person name="Turgeon B.G."/>
            <person name="de Wit P.J.G.M."/>
            <person name="Zhong S."/>
            <person name="Goodwin S.B."/>
            <person name="Grigoriev I.V."/>
        </authorList>
    </citation>
    <scope>NUCLEOTIDE SEQUENCE [LARGE SCALE GENOMIC DNA]</scope>
    <source>
        <strain evidence="6">28A</strain>
    </source>
</reference>
<keyword evidence="6" id="KW-1185">Reference proteome</keyword>
<evidence type="ECO:0000256" key="1">
    <source>
        <dbReference type="ARBA" id="ARBA00004613"/>
    </source>
</evidence>
<dbReference type="STRING" id="671987.R0JKN7"/>
<dbReference type="Gene3D" id="3.80.10.10">
    <property type="entry name" value="Ribonuclease Inhibitor"/>
    <property type="match status" value="1"/>
</dbReference>
<dbReference type="GO" id="GO:0005576">
    <property type="term" value="C:extracellular region"/>
    <property type="evidence" value="ECO:0007669"/>
    <property type="project" value="UniProtKB-SubCell"/>
</dbReference>
<dbReference type="AlphaFoldDB" id="R0JKN7"/>
<dbReference type="HOGENOM" id="CLU_1750819_0_0_1"/>
<dbReference type="SUPFAM" id="SSF52058">
    <property type="entry name" value="L domain-like"/>
    <property type="match status" value="1"/>
</dbReference>
<evidence type="ECO:0000313" key="6">
    <source>
        <dbReference type="Proteomes" id="UP000016935"/>
    </source>
</evidence>
<reference evidence="5 6" key="2">
    <citation type="journal article" date="2013" name="PLoS Genet.">
        <title>Comparative genome structure, secondary metabolite, and effector coding capacity across Cochliobolus pathogens.</title>
        <authorList>
            <person name="Condon B.J."/>
            <person name="Leng Y."/>
            <person name="Wu D."/>
            <person name="Bushley K.E."/>
            <person name="Ohm R.A."/>
            <person name="Otillar R."/>
            <person name="Martin J."/>
            <person name="Schackwitz W."/>
            <person name="Grimwood J."/>
            <person name="MohdZainudin N."/>
            <person name="Xue C."/>
            <person name="Wang R."/>
            <person name="Manning V.A."/>
            <person name="Dhillon B."/>
            <person name="Tu Z.J."/>
            <person name="Steffenson B.J."/>
            <person name="Salamov A."/>
            <person name="Sun H."/>
            <person name="Lowry S."/>
            <person name="LaButti K."/>
            <person name="Han J."/>
            <person name="Copeland A."/>
            <person name="Lindquist E."/>
            <person name="Barry K."/>
            <person name="Schmutz J."/>
            <person name="Baker S.E."/>
            <person name="Ciuffetti L.M."/>
            <person name="Grigoriev I.V."/>
            <person name="Zhong S."/>
            <person name="Turgeon B.G."/>
        </authorList>
    </citation>
    <scope>NUCLEOTIDE SEQUENCE [LARGE SCALE GENOMIC DNA]</scope>
    <source>
        <strain evidence="6">28A</strain>
    </source>
</reference>
<evidence type="ECO:0000256" key="3">
    <source>
        <dbReference type="ARBA" id="ARBA00022729"/>
    </source>
</evidence>
<evidence type="ECO:0000256" key="2">
    <source>
        <dbReference type="ARBA" id="ARBA00022525"/>
    </source>
</evidence>
<dbReference type="PANTHER" id="PTHR32093">
    <property type="entry name" value="LEUCINE-RICH REPEAT EXTENSIN-LIKE PROTEIN 3-RELATED"/>
    <property type="match status" value="1"/>
</dbReference>
<comment type="subcellular location">
    <subcellularLocation>
        <location evidence="1">Secreted</location>
    </subcellularLocation>
</comment>
<name>R0JKN7_EXST2</name>
<protein>
    <recommendedName>
        <fullName evidence="7">Leucine-rich repeat-containing N-terminal plant-type domain-containing protein</fullName>
    </recommendedName>
</protein>
<dbReference type="InterPro" id="IPR051582">
    <property type="entry name" value="LRR_extensin-like_regulator"/>
</dbReference>
<dbReference type="EMBL" id="KB908855">
    <property type="protein sequence ID" value="EOA81863.1"/>
    <property type="molecule type" value="Genomic_DNA"/>
</dbReference>
<proteinExistence type="predicted"/>
<dbReference type="InterPro" id="IPR032675">
    <property type="entry name" value="LRR_dom_sf"/>
</dbReference>
<keyword evidence="2" id="KW-0964">Secreted</keyword>
<dbReference type="PANTHER" id="PTHR32093:SF128">
    <property type="entry name" value="LEUCINE-RICH REPEAT-CONTAINING N-TERMINAL PLANT-TYPE DOMAIN-CONTAINING PROTEIN"/>
    <property type="match status" value="1"/>
</dbReference>
<gene>
    <name evidence="5" type="ORF">SETTUDRAFT_23123</name>
</gene>
<dbReference type="Proteomes" id="UP000016935">
    <property type="component" value="Unassembled WGS sequence"/>
</dbReference>